<evidence type="ECO:0000313" key="2">
    <source>
        <dbReference type="EMBL" id="KDR74558.1"/>
    </source>
</evidence>
<evidence type="ECO:0000259" key="1">
    <source>
        <dbReference type="Pfam" id="PF14214"/>
    </source>
</evidence>
<keyword evidence="3" id="KW-1185">Reference proteome</keyword>
<feature type="non-terminal residue" evidence="2">
    <location>
        <position position="197"/>
    </location>
</feature>
<dbReference type="EMBL" id="KL142383">
    <property type="protein sequence ID" value="KDR74558.1"/>
    <property type="molecule type" value="Genomic_DNA"/>
</dbReference>
<reference evidence="3" key="1">
    <citation type="journal article" date="2014" name="Proc. Natl. Acad. Sci. U.S.A.">
        <title>Extensive sampling of basidiomycete genomes demonstrates inadequacy of the white-rot/brown-rot paradigm for wood decay fungi.</title>
        <authorList>
            <person name="Riley R."/>
            <person name="Salamov A.A."/>
            <person name="Brown D.W."/>
            <person name="Nagy L.G."/>
            <person name="Floudas D."/>
            <person name="Held B.W."/>
            <person name="Levasseur A."/>
            <person name="Lombard V."/>
            <person name="Morin E."/>
            <person name="Otillar R."/>
            <person name="Lindquist E.A."/>
            <person name="Sun H."/>
            <person name="LaButti K.M."/>
            <person name="Schmutz J."/>
            <person name="Jabbour D."/>
            <person name="Luo H."/>
            <person name="Baker S.E."/>
            <person name="Pisabarro A.G."/>
            <person name="Walton J.D."/>
            <person name="Blanchette R.A."/>
            <person name="Henrissat B."/>
            <person name="Martin F."/>
            <person name="Cullen D."/>
            <person name="Hibbett D.S."/>
            <person name="Grigoriev I.V."/>
        </authorList>
    </citation>
    <scope>NUCLEOTIDE SEQUENCE [LARGE SCALE GENOMIC DNA]</scope>
    <source>
        <strain evidence="3">CBS 339.88</strain>
    </source>
</reference>
<dbReference type="Pfam" id="PF14214">
    <property type="entry name" value="Helitron_like_N"/>
    <property type="match status" value="1"/>
</dbReference>
<dbReference type="AlphaFoldDB" id="A0A067T6D0"/>
<evidence type="ECO:0000313" key="3">
    <source>
        <dbReference type="Proteomes" id="UP000027222"/>
    </source>
</evidence>
<dbReference type="Proteomes" id="UP000027222">
    <property type="component" value="Unassembled WGS sequence"/>
</dbReference>
<name>A0A067T6D0_GALM3</name>
<gene>
    <name evidence="2" type="ORF">GALMADRAFT_42113</name>
</gene>
<sequence length="197" mass="22660">MYYDKTDPHFPLIAFNHEQIKESTTAGYLLANKPKFENISKRLMEVDVGVLTNLIKRMEEGERVKPESDEEKLCFQLIKDLDHVGGSVKGSTTTKKYMRNEIWSLISYLGAPSWFITFSPADNKHPISLYFADTQEKFSPLLRNENERFRLIAHNPVAGARFFHFMCEMFIKHVLGVGENHAGLYGNTNAYYGTVEQ</sequence>
<accession>A0A067T6D0</accession>
<proteinExistence type="predicted"/>
<protein>
    <recommendedName>
        <fullName evidence="1">Helitron helicase-like domain-containing protein</fullName>
    </recommendedName>
</protein>
<organism evidence="2 3">
    <name type="scientific">Galerina marginata (strain CBS 339.88)</name>
    <dbReference type="NCBI Taxonomy" id="685588"/>
    <lineage>
        <taxon>Eukaryota</taxon>
        <taxon>Fungi</taxon>
        <taxon>Dikarya</taxon>
        <taxon>Basidiomycota</taxon>
        <taxon>Agaricomycotina</taxon>
        <taxon>Agaricomycetes</taxon>
        <taxon>Agaricomycetidae</taxon>
        <taxon>Agaricales</taxon>
        <taxon>Agaricineae</taxon>
        <taxon>Strophariaceae</taxon>
        <taxon>Galerina</taxon>
    </lineage>
</organism>
<dbReference type="HOGENOM" id="CLU_080483_1_0_1"/>
<dbReference type="STRING" id="685588.A0A067T6D0"/>
<dbReference type="InterPro" id="IPR025476">
    <property type="entry name" value="Helitron_helicase-like"/>
</dbReference>
<dbReference type="OrthoDB" id="3254930at2759"/>
<feature type="domain" description="Helitron helicase-like" evidence="1">
    <location>
        <begin position="6"/>
        <end position="196"/>
    </location>
</feature>